<evidence type="ECO:0000313" key="2">
    <source>
        <dbReference type="EMBL" id="AGK58178.1"/>
    </source>
</evidence>
<sequence>MHSALGFLLEAPLLFPPPTPDPSPRGGRGEAEPFVASANRAAGLGFTVPAFDAEGVTLLCEYSLPRGRGEKRWCSGKDIE</sequence>
<feature type="compositionally biased region" description="Pro residues" evidence="1">
    <location>
        <begin position="14"/>
        <end position="23"/>
    </location>
</feature>
<protein>
    <submittedName>
        <fullName evidence="2">Uncharacterized protein</fullName>
    </submittedName>
</protein>
<dbReference type="EMBL" id="CP005587">
    <property type="protein sequence ID" value="AGK58178.1"/>
    <property type="molecule type" value="Genomic_DNA"/>
</dbReference>
<proteinExistence type="predicted"/>
<dbReference type="Proteomes" id="UP000005952">
    <property type="component" value="Chromosome"/>
</dbReference>
<dbReference type="AlphaFoldDB" id="N0B596"/>
<name>N0B596_9HYPH</name>
<gene>
    <name evidence="2" type="ORF">HYPDE_32528</name>
</gene>
<reference evidence="2 3" key="1">
    <citation type="journal article" date="2013" name="Genome Announc.">
        <title>Genome sequences for three denitrifying bacterial strains isolated from a uranium- and nitrate-contaminated subsurface environment.</title>
        <authorList>
            <person name="Venkatramanan R."/>
            <person name="Prakash O."/>
            <person name="Woyke T."/>
            <person name="Chain P."/>
            <person name="Goodwin L.A."/>
            <person name="Watson D."/>
            <person name="Brooks S."/>
            <person name="Kostka J.E."/>
            <person name="Green S.J."/>
        </authorList>
    </citation>
    <scope>NUCLEOTIDE SEQUENCE [LARGE SCALE GENOMIC DNA]</scope>
    <source>
        <strain evidence="2 3">1NES1</strain>
    </source>
</reference>
<evidence type="ECO:0000256" key="1">
    <source>
        <dbReference type="SAM" id="MobiDB-lite"/>
    </source>
</evidence>
<feature type="region of interest" description="Disordered" evidence="1">
    <location>
        <begin position="12"/>
        <end position="34"/>
    </location>
</feature>
<evidence type="ECO:0000313" key="3">
    <source>
        <dbReference type="Proteomes" id="UP000005952"/>
    </source>
</evidence>
<accession>N0B596</accession>
<dbReference type="HOGENOM" id="CLU_2584975_0_0_5"/>
<keyword evidence="3" id="KW-1185">Reference proteome</keyword>
<organism evidence="2 3">
    <name type="scientific">Hyphomicrobium denitrificans 1NES1</name>
    <dbReference type="NCBI Taxonomy" id="670307"/>
    <lineage>
        <taxon>Bacteria</taxon>
        <taxon>Pseudomonadati</taxon>
        <taxon>Pseudomonadota</taxon>
        <taxon>Alphaproteobacteria</taxon>
        <taxon>Hyphomicrobiales</taxon>
        <taxon>Hyphomicrobiaceae</taxon>
        <taxon>Hyphomicrobium</taxon>
    </lineage>
</organism>
<dbReference type="KEGG" id="hdt:HYPDE_32528"/>
<dbReference type="STRING" id="670307.HYPDE_32528"/>